<proteinExistence type="predicted"/>
<name>A0ABY6HPI3_9ARCH</name>
<gene>
    <name evidence="1" type="ORF">NEF87_001716</name>
</gene>
<evidence type="ECO:0000313" key="2">
    <source>
        <dbReference type="Proteomes" id="UP001208689"/>
    </source>
</evidence>
<dbReference type="Proteomes" id="UP001208689">
    <property type="component" value="Chromosome"/>
</dbReference>
<keyword evidence="2" id="KW-1185">Reference proteome</keyword>
<protein>
    <submittedName>
        <fullName evidence="1">Uncharacterized protein</fullName>
    </submittedName>
</protein>
<dbReference type="EMBL" id="CP104013">
    <property type="protein sequence ID" value="UYP45431.1"/>
    <property type="molecule type" value="Genomic_DNA"/>
</dbReference>
<evidence type="ECO:0000313" key="1">
    <source>
        <dbReference type="EMBL" id="UYP45431.1"/>
    </source>
</evidence>
<reference evidence="1" key="1">
    <citation type="submission" date="2022-09" db="EMBL/GenBank/DDBJ databases">
        <title>Actin cytoskeleton and complex cell architecture in an #Asgard archaeon.</title>
        <authorList>
            <person name="Ponce Toledo R.I."/>
            <person name="Schleper C."/>
            <person name="Rodrigues Oliveira T."/>
            <person name="Wollweber F."/>
            <person name="Xu J."/>
            <person name="Rittmann S."/>
            <person name="Klingl A."/>
            <person name="Pilhofer M."/>
        </authorList>
    </citation>
    <scope>NUCLEOTIDE SEQUENCE</scope>
    <source>
        <strain evidence="1">B-35</strain>
    </source>
</reference>
<accession>A0ABY6HPI3</accession>
<organism evidence="1 2">
    <name type="scientific">Candidatus Lokiarchaeum ossiferum</name>
    <dbReference type="NCBI Taxonomy" id="2951803"/>
    <lineage>
        <taxon>Archaea</taxon>
        <taxon>Promethearchaeati</taxon>
        <taxon>Promethearchaeota</taxon>
        <taxon>Promethearchaeia</taxon>
        <taxon>Promethearchaeales</taxon>
        <taxon>Promethearchaeaceae</taxon>
        <taxon>Candidatus Lokiarchaeum</taxon>
    </lineage>
</organism>
<sequence>MTLDWTFSFIELVDNRPKLQMVSSFRNGKAQLLATRKNFPEVIHQMESVITLLTYIAYFPNKDFTKIKLDTSGNHYAVHFLDKRYIDKGFLGIISVSEYDTPLTYDFWGIEEMMAEFVFDYYMDLKQSFENESFNISEFQSWLSTEIKEFFVEWYDAKKEFRNAQSDPEKQTYFESNKHKKAKSFEQWWDLQLINEYGAPLTDMISFIDDSSFFVAEEAEQTNQSLESMSLSALKILIDQQGGWNIKYLKNRLNNEMGYSYTFFCKFTVRDIRYLLIMNSAIYDLQSETCLQAFRGNEFELLDLIASKMEHHTMFFTENGQLNVENKELIQQIILNYVGKVYK</sequence>